<comment type="catalytic activity">
    <reaction evidence="2">
        <text>2 GTP = 3',3'-c-di-GMP + 2 diphosphate</text>
        <dbReference type="Rhea" id="RHEA:24898"/>
        <dbReference type="ChEBI" id="CHEBI:33019"/>
        <dbReference type="ChEBI" id="CHEBI:37565"/>
        <dbReference type="ChEBI" id="CHEBI:58805"/>
        <dbReference type="EC" id="2.7.7.65"/>
    </reaction>
</comment>
<dbReference type="Pfam" id="PF00990">
    <property type="entry name" value="GGDEF"/>
    <property type="match status" value="1"/>
</dbReference>
<dbReference type="GO" id="GO:0005886">
    <property type="term" value="C:plasma membrane"/>
    <property type="evidence" value="ECO:0007669"/>
    <property type="project" value="TreeGrafter"/>
</dbReference>
<accession>A0A2S4LVE6</accession>
<evidence type="ECO:0000256" key="3">
    <source>
        <dbReference type="SAM" id="MobiDB-lite"/>
    </source>
</evidence>
<dbReference type="InterPro" id="IPR029787">
    <property type="entry name" value="Nucleotide_cyclase"/>
</dbReference>
<proteinExistence type="predicted"/>
<reference evidence="5 6" key="1">
    <citation type="submission" date="2018-01" db="EMBL/GenBank/DDBJ databases">
        <title>Genomic Encyclopedia of Type Strains, Phase III (KMG-III): the genomes of soil and plant-associated and newly described type strains.</title>
        <authorList>
            <person name="Whitman W."/>
        </authorList>
    </citation>
    <scope>NUCLEOTIDE SEQUENCE [LARGE SCALE GENOMIC DNA]</scope>
    <source>
        <strain evidence="5 6">JCM 18070</strain>
    </source>
</reference>
<evidence type="ECO:0000256" key="1">
    <source>
        <dbReference type="ARBA" id="ARBA00012528"/>
    </source>
</evidence>
<name>A0A2S4LVE6_9BURK</name>
<dbReference type="AlphaFoldDB" id="A0A2S4LVE6"/>
<feature type="region of interest" description="Disordered" evidence="3">
    <location>
        <begin position="75"/>
        <end position="95"/>
    </location>
</feature>
<dbReference type="InterPro" id="IPR000160">
    <property type="entry name" value="GGDEF_dom"/>
</dbReference>
<dbReference type="PANTHER" id="PTHR45138">
    <property type="entry name" value="REGULATORY COMPONENTS OF SENSORY TRANSDUCTION SYSTEM"/>
    <property type="match status" value="1"/>
</dbReference>
<dbReference type="GO" id="GO:0052621">
    <property type="term" value="F:diguanylate cyclase activity"/>
    <property type="evidence" value="ECO:0007669"/>
    <property type="project" value="UniProtKB-EC"/>
</dbReference>
<dbReference type="InterPro" id="IPR043128">
    <property type="entry name" value="Rev_trsase/Diguanyl_cyclase"/>
</dbReference>
<keyword evidence="6" id="KW-1185">Reference proteome</keyword>
<dbReference type="GO" id="GO:1902201">
    <property type="term" value="P:negative regulation of bacterial-type flagellum-dependent cell motility"/>
    <property type="evidence" value="ECO:0007669"/>
    <property type="project" value="TreeGrafter"/>
</dbReference>
<evidence type="ECO:0000259" key="4">
    <source>
        <dbReference type="PROSITE" id="PS50887"/>
    </source>
</evidence>
<feature type="domain" description="GGDEF" evidence="4">
    <location>
        <begin position="1"/>
        <end position="80"/>
    </location>
</feature>
<dbReference type="EC" id="2.7.7.65" evidence="1"/>
<dbReference type="PANTHER" id="PTHR45138:SF9">
    <property type="entry name" value="DIGUANYLATE CYCLASE DGCM-RELATED"/>
    <property type="match status" value="1"/>
</dbReference>
<gene>
    <name evidence="5" type="ORF">B0G62_1249</name>
</gene>
<evidence type="ECO:0000313" key="5">
    <source>
        <dbReference type="EMBL" id="POR46416.1"/>
    </source>
</evidence>
<sequence>MLPDTDAQEVGAIAEHVRAAVVELMTPTPASVGQITVSAGCATSGLADVAVTPHAPIEAADAALYAARRAGRNRVAPADMNGARDASSMASPLSP</sequence>
<dbReference type="InterPro" id="IPR050469">
    <property type="entry name" value="Diguanylate_Cyclase"/>
</dbReference>
<evidence type="ECO:0000313" key="6">
    <source>
        <dbReference type="Proteomes" id="UP000237381"/>
    </source>
</evidence>
<organism evidence="5 6">
    <name type="scientific">Paraburkholderia eburnea</name>
    <dbReference type="NCBI Taxonomy" id="1189126"/>
    <lineage>
        <taxon>Bacteria</taxon>
        <taxon>Pseudomonadati</taxon>
        <taxon>Pseudomonadota</taxon>
        <taxon>Betaproteobacteria</taxon>
        <taxon>Burkholderiales</taxon>
        <taxon>Burkholderiaceae</taxon>
        <taxon>Paraburkholderia</taxon>
    </lineage>
</organism>
<dbReference type="EMBL" id="PQGA01000024">
    <property type="protein sequence ID" value="POR46416.1"/>
    <property type="molecule type" value="Genomic_DNA"/>
</dbReference>
<protein>
    <recommendedName>
        <fullName evidence="1">diguanylate cyclase</fullName>
        <ecNumber evidence="1">2.7.7.65</ecNumber>
    </recommendedName>
</protein>
<dbReference type="Proteomes" id="UP000237381">
    <property type="component" value="Unassembled WGS sequence"/>
</dbReference>
<dbReference type="PROSITE" id="PS50887">
    <property type="entry name" value="GGDEF"/>
    <property type="match status" value="1"/>
</dbReference>
<dbReference type="SUPFAM" id="SSF55073">
    <property type="entry name" value="Nucleotide cyclase"/>
    <property type="match status" value="1"/>
</dbReference>
<evidence type="ECO:0000256" key="2">
    <source>
        <dbReference type="ARBA" id="ARBA00034247"/>
    </source>
</evidence>
<comment type="caution">
    <text evidence="5">The sequence shown here is derived from an EMBL/GenBank/DDBJ whole genome shotgun (WGS) entry which is preliminary data.</text>
</comment>
<dbReference type="GO" id="GO:0043709">
    <property type="term" value="P:cell adhesion involved in single-species biofilm formation"/>
    <property type="evidence" value="ECO:0007669"/>
    <property type="project" value="TreeGrafter"/>
</dbReference>
<dbReference type="Gene3D" id="3.30.70.270">
    <property type="match status" value="1"/>
</dbReference>